<evidence type="ECO:0000256" key="2">
    <source>
        <dbReference type="ARBA" id="ARBA00022771"/>
    </source>
</evidence>
<dbReference type="Pfam" id="PF06827">
    <property type="entry name" value="zf-FPG_IleRS"/>
    <property type="match status" value="1"/>
</dbReference>
<dbReference type="InterPro" id="IPR010663">
    <property type="entry name" value="Znf_FPG/IleRS"/>
</dbReference>
<protein>
    <submittedName>
        <fullName evidence="6">Uncharacterized formamidopyrimidine-DNA glycosylase-like protein</fullName>
    </submittedName>
</protein>
<sequence>GFHGEIKGVLTRGRVISGIGNAWSDEILFAAQIYPFRRRKALSEDELRRLYDQSRRVVSDAIPLVRERIGKDIHLKARDFLQVHNKGGEPCPRCGNAISQITANKRITSYCRRCQPGMLLKN</sequence>
<keyword evidence="1" id="KW-0479">Metal-binding</keyword>
<dbReference type="GO" id="GO:0006284">
    <property type="term" value="P:base-excision repair"/>
    <property type="evidence" value="ECO:0007669"/>
    <property type="project" value="InterPro"/>
</dbReference>
<dbReference type="AlphaFoldDB" id="A0AA35T725"/>
<feature type="domain" description="FPG-type" evidence="5">
    <location>
        <begin position="82"/>
        <end position="116"/>
    </location>
</feature>
<name>A0AA35T725_GEOBA</name>
<dbReference type="GO" id="GO:0008270">
    <property type="term" value="F:zinc ion binding"/>
    <property type="evidence" value="ECO:0007669"/>
    <property type="project" value="UniProtKB-KW"/>
</dbReference>
<keyword evidence="7" id="KW-1185">Reference proteome</keyword>
<dbReference type="InterPro" id="IPR015886">
    <property type="entry name" value="H2TH_FPG"/>
</dbReference>
<dbReference type="Pfam" id="PF06831">
    <property type="entry name" value="H2TH"/>
    <property type="match status" value="1"/>
</dbReference>
<gene>
    <name evidence="6" type="ORF">GBAR_LOCUS23411</name>
</gene>
<dbReference type="PANTHER" id="PTHR22993:SF9">
    <property type="entry name" value="FORMAMIDOPYRIMIDINE-DNA GLYCOSYLASE"/>
    <property type="match status" value="1"/>
</dbReference>
<evidence type="ECO:0000256" key="1">
    <source>
        <dbReference type="ARBA" id="ARBA00022723"/>
    </source>
</evidence>
<dbReference type="Proteomes" id="UP001174909">
    <property type="component" value="Unassembled WGS sequence"/>
</dbReference>
<dbReference type="GO" id="GO:0034039">
    <property type="term" value="F:8-oxo-7,8-dihydroguanine DNA N-glycosylase activity"/>
    <property type="evidence" value="ECO:0007669"/>
    <property type="project" value="TreeGrafter"/>
</dbReference>
<dbReference type="SUPFAM" id="SSF46946">
    <property type="entry name" value="S13-like H2TH domain"/>
    <property type="match status" value="1"/>
</dbReference>
<dbReference type="SUPFAM" id="SSF57716">
    <property type="entry name" value="Glucocorticoid receptor-like (DNA-binding domain)"/>
    <property type="match status" value="1"/>
</dbReference>
<organism evidence="6 7">
    <name type="scientific">Geodia barretti</name>
    <name type="common">Barrett's horny sponge</name>
    <dbReference type="NCBI Taxonomy" id="519541"/>
    <lineage>
        <taxon>Eukaryota</taxon>
        <taxon>Metazoa</taxon>
        <taxon>Porifera</taxon>
        <taxon>Demospongiae</taxon>
        <taxon>Heteroscleromorpha</taxon>
        <taxon>Tetractinellida</taxon>
        <taxon>Astrophorina</taxon>
        <taxon>Geodiidae</taxon>
        <taxon>Geodia</taxon>
    </lineage>
</organism>
<keyword evidence="3" id="KW-0862">Zinc</keyword>
<keyword evidence="2 4" id="KW-0863">Zinc-finger</keyword>
<evidence type="ECO:0000256" key="4">
    <source>
        <dbReference type="PROSITE-ProRule" id="PRU00391"/>
    </source>
</evidence>
<dbReference type="PROSITE" id="PS51066">
    <property type="entry name" value="ZF_FPG_2"/>
    <property type="match status" value="1"/>
</dbReference>
<evidence type="ECO:0000313" key="7">
    <source>
        <dbReference type="Proteomes" id="UP001174909"/>
    </source>
</evidence>
<dbReference type="SMART" id="SM01232">
    <property type="entry name" value="H2TH"/>
    <property type="match status" value="1"/>
</dbReference>
<dbReference type="PANTHER" id="PTHR22993">
    <property type="entry name" value="FORMAMIDOPYRIMIDINE-DNA GLYCOSYLASE"/>
    <property type="match status" value="1"/>
</dbReference>
<proteinExistence type="predicted"/>
<dbReference type="GO" id="GO:0003684">
    <property type="term" value="F:damaged DNA binding"/>
    <property type="evidence" value="ECO:0007669"/>
    <property type="project" value="InterPro"/>
</dbReference>
<dbReference type="GO" id="GO:0003906">
    <property type="term" value="F:DNA-(apurinic or apyrimidinic site) endonuclease activity"/>
    <property type="evidence" value="ECO:0007669"/>
    <property type="project" value="InterPro"/>
</dbReference>
<dbReference type="Gene3D" id="1.10.8.50">
    <property type="match status" value="1"/>
</dbReference>
<dbReference type="InterPro" id="IPR010979">
    <property type="entry name" value="Ribosomal_uS13-like_H2TH"/>
</dbReference>
<reference evidence="6" key="1">
    <citation type="submission" date="2023-03" db="EMBL/GenBank/DDBJ databases">
        <authorList>
            <person name="Steffen K."/>
            <person name="Cardenas P."/>
        </authorList>
    </citation>
    <scope>NUCLEOTIDE SEQUENCE</scope>
</reference>
<dbReference type="EMBL" id="CASHTH010003240">
    <property type="protein sequence ID" value="CAI8042168.1"/>
    <property type="molecule type" value="Genomic_DNA"/>
</dbReference>
<evidence type="ECO:0000259" key="5">
    <source>
        <dbReference type="PROSITE" id="PS51066"/>
    </source>
</evidence>
<accession>A0AA35T725</accession>
<dbReference type="InterPro" id="IPR000214">
    <property type="entry name" value="Znf_DNA_glyclase/AP_lyase"/>
</dbReference>
<evidence type="ECO:0000313" key="6">
    <source>
        <dbReference type="EMBL" id="CAI8042168.1"/>
    </source>
</evidence>
<feature type="non-terminal residue" evidence="6">
    <location>
        <position position="1"/>
    </location>
</feature>
<evidence type="ECO:0000256" key="3">
    <source>
        <dbReference type="ARBA" id="ARBA00022833"/>
    </source>
</evidence>
<comment type="caution">
    <text evidence="6">The sequence shown here is derived from an EMBL/GenBank/DDBJ whole genome shotgun (WGS) entry which is preliminary data.</text>
</comment>